<keyword evidence="3 5" id="KW-1133">Transmembrane helix</keyword>
<keyword evidence="2 5" id="KW-0812">Transmembrane</keyword>
<evidence type="ECO:0000313" key="6">
    <source>
        <dbReference type="EMBL" id="HGZ60375.1"/>
    </source>
</evidence>
<feature type="transmembrane region" description="Helical" evidence="5">
    <location>
        <begin position="240"/>
        <end position="259"/>
    </location>
</feature>
<gene>
    <name evidence="6" type="ORF">ENW83_04125</name>
</gene>
<feature type="transmembrane region" description="Helical" evidence="5">
    <location>
        <begin position="297"/>
        <end position="319"/>
    </location>
</feature>
<evidence type="ECO:0000256" key="1">
    <source>
        <dbReference type="ARBA" id="ARBA00004141"/>
    </source>
</evidence>
<evidence type="ECO:0000256" key="3">
    <source>
        <dbReference type="ARBA" id="ARBA00022989"/>
    </source>
</evidence>
<feature type="transmembrane region" description="Helical" evidence="5">
    <location>
        <begin position="265"/>
        <end position="285"/>
    </location>
</feature>
<evidence type="ECO:0000256" key="2">
    <source>
        <dbReference type="ARBA" id="ARBA00022692"/>
    </source>
</evidence>
<comment type="caution">
    <text evidence="6">The sequence shown here is derived from an EMBL/GenBank/DDBJ whole genome shotgun (WGS) entry which is preliminary data.</text>
</comment>
<sequence>MSSAPLLTSILTIVAGIIFFFLSFLFEWVERKAVARIQKRVGPYFTGPGGIFQPFVDFLKLLSKTEAISKGTELLFYRASPIIGVTLLTYGFLHLPFLSQSPVLNFNGDLLVVFIVFAFTCLSYLMAGLSLRTPFTVVGTGRLIVQYSLYELIFLSSFALIFFQAGSATISDIVQYQMINRPLVLYQPIGFIVAVFSLLAKLEKPPFDLPHAKQEVAAGWMSELSGRTLAYMRLIGNMDYLFSVSLIVTLFLGGGSGPFASQITVLWPIYFLIKALAIALVLSYIEGVAVRVRSILLPMRLGIPLTSLLVVQAVILAIWRMGLW</sequence>
<dbReference type="PANTHER" id="PTHR43359">
    <property type="entry name" value="FORMATE HYDROGENLYASE SUBUNIT 4"/>
    <property type="match status" value="1"/>
</dbReference>
<feature type="transmembrane region" description="Helical" evidence="5">
    <location>
        <begin position="75"/>
        <end position="98"/>
    </location>
</feature>
<dbReference type="PANTHER" id="PTHR43359:SF1">
    <property type="entry name" value="FORMATE HYDROGENLYASE SUBUNIT 4-RELATED"/>
    <property type="match status" value="1"/>
</dbReference>
<reference evidence="6" key="1">
    <citation type="journal article" date="2020" name="mSystems">
        <title>Genome- and Community-Level Interaction Insights into Carbon Utilization and Element Cycling Functions of Hydrothermarchaeota in Hydrothermal Sediment.</title>
        <authorList>
            <person name="Zhou Z."/>
            <person name="Liu Y."/>
            <person name="Xu W."/>
            <person name="Pan J."/>
            <person name="Luo Z.H."/>
            <person name="Li M."/>
        </authorList>
    </citation>
    <scope>NUCLEOTIDE SEQUENCE [LARGE SCALE GENOMIC DNA]</scope>
    <source>
        <strain evidence="6">SpSt-885</strain>
    </source>
</reference>
<dbReference type="AlphaFoldDB" id="A0A7J3SM73"/>
<dbReference type="InterPro" id="IPR001694">
    <property type="entry name" value="NADH_UbQ_OxRdtase_su1/FPO"/>
</dbReference>
<name>A0A7J3SM73_9CREN</name>
<proteinExistence type="predicted"/>
<feature type="transmembrane region" description="Helical" evidence="5">
    <location>
        <begin position="6"/>
        <end position="29"/>
    </location>
</feature>
<dbReference type="EMBL" id="DTLS01000118">
    <property type="protein sequence ID" value="HGZ60375.1"/>
    <property type="molecule type" value="Genomic_DNA"/>
</dbReference>
<dbReference type="GO" id="GO:0005886">
    <property type="term" value="C:plasma membrane"/>
    <property type="evidence" value="ECO:0007669"/>
    <property type="project" value="TreeGrafter"/>
</dbReference>
<evidence type="ECO:0000256" key="4">
    <source>
        <dbReference type="ARBA" id="ARBA00023136"/>
    </source>
</evidence>
<evidence type="ECO:0000256" key="5">
    <source>
        <dbReference type="SAM" id="Phobius"/>
    </source>
</evidence>
<keyword evidence="4 5" id="KW-0472">Membrane</keyword>
<feature type="transmembrane region" description="Helical" evidence="5">
    <location>
        <begin position="143"/>
        <end position="163"/>
    </location>
</feature>
<dbReference type="InterPro" id="IPR052561">
    <property type="entry name" value="ComplexI_Subunit1"/>
</dbReference>
<feature type="transmembrane region" description="Helical" evidence="5">
    <location>
        <begin position="110"/>
        <end position="131"/>
    </location>
</feature>
<feature type="transmembrane region" description="Helical" evidence="5">
    <location>
        <begin position="183"/>
        <end position="200"/>
    </location>
</feature>
<comment type="subcellular location">
    <subcellularLocation>
        <location evidence="1">Membrane</location>
        <topology evidence="1">Multi-pass membrane protein</topology>
    </subcellularLocation>
</comment>
<dbReference type="Pfam" id="PF00146">
    <property type="entry name" value="NADHdh"/>
    <property type="match status" value="1"/>
</dbReference>
<protein>
    <submittedName>
        <fullName evidence="6">NADH-quinone oxidoreductase subunit H</fullName>
    </submittedName>
</protein>
<accession>A0A7J3SM73</accession>
<organism evidence="6">
    <name type="scientific">Fervidicoccus fontis</name>
    <dbReference type="NCBI Taxonomy" id="683846"/>
    <lineage>
        <taxon>Archaea</taxon>
        <taxon>Thermoproteota</taxon>
        <taxon>Thermoprotei</taxon>
        <taxon>Fervidicoccales</taxon>
        <taxon>Fervidicoccaceae</taxon>
        <taxon>Fervidicoccus</taxon>
    </lineage>
</organism>